<feature type="domain" description="Cytochrome c" evidence="11">
    <location>
        <begin position="35"/>
        <end position="117"/>
    </location>
</feature>
<feature type="binding site" description="axial binding residue" evidence="9">
    <location>
        <position position="94"/>
    </location>
    <ligand>
        <name>heme c</name>
        <dbReference type="ChEBI" id="CHEBI:61717"/>
        <label>1</label>
    </ligand>
    <ligandPart>
        <name>Fe</name>
        <dbReference type="ChEBI" id="CHEBI:18248"/>
    </ligandPart>
</feature>
<dbReference type="PANTHER" id="PTHR33751:SF9">
    <property type="entry name" value="CYTOCHROME C4"/>
    <property type="match status" value="1"/>
</dbReference>
<comment type="subcellular location">
    <subcellularLocation>
        <location evidence="1">Periplasm</location>
    </subcellularLocation>
</comment>
<feature type="binding site" description="covalent" evidence="8">
    <location>
        <position position="47"/>
    </location>
    <ligand>
        <name>heme c</name>
        <dbReference type="ChEBI" id="CHEBI:61717"/>
        <label>1</label>
    </ligand>
</feature>
<sequence>MKNLLSAHAVLRAVTFATLTLVGGVSTAQAQDVKGDVAAGQTKAAMCIGCHGIPGYRASFPEVYQVPMISGQTPGYIVSALNAYQKGDRKHPTMRGIAGSLTEQDKADLAAFYASHGEGAAVAAAAQPSGAVAELLTKGACAGCHGDNYNKPADPNSIPKLAGQPADYLYAALRSYKIEGNANVGRANAIMGGQVKQFKDTELKAIAKYLSSLPAELSVKPNAKFR</sequence>
<keyword evidence="3 8" id="KW-0349">Heme</keyword>
<feature type="domain" description="Cytochrome c" evidence="11">
    <location>
        <begin position="114"/>
        <end position="214"/>
    </location>
</feature>
<keyword evidence="13" id="KW-1185">Reference proteome</keyword>
<dbReference type="GO" id="GO:0020037">
    <property type="term" value="F:heme binding"/>
    <property type="evidence" value="ECO:0007669"/>
    <property type="project" value="InterPro"/>
</dbReference>
<feature type="binding site" description="covalent" evidence="8">
    <location>
        <position position="141"/>
    </location>
    <ligand>
        <name>heme c</name>
        <dbReference type="ChEBI" id="CHEBI:61717"/>
        <label>2</label>
    </ligand>
</feature>
<dbReference type="InterPro" id="IPR024167">
    <property type="entry name" value="Cytochrome_c4-like"/>
</dbReference>
<accession>A0A4Q7LTM1</accession>
<evidence type="ECO:0000256" key="7">
    <source>
        <dbReference type="ARBA" id="ARBA00023004"/>
    </source>
</evidence>
<evidence type="ECO:0000313" key="12">
    <source>
        <dbReference type="EMBL" id="RZS58385.1"/>
    </source>
</evidence>
<dbReference type="GO" id="GO:0009055">
    <property type="term" value="F:electron transfer activity"/>
    <property type="evidence" value="ECO:0007669"/>
    <property type="project" value="InterPro"/>
</dbReference>
<dbReference type="PANTHER" id="PTHR33751">
    <property type="entry name" value="CBB3-TYPE CYTOCHROME C OXIDASE SUBUNIT FIXP"/>
    <property type="match status" value="1"/>
</dbReference>
<dbReference type="InterPro" id="IPR009056">
    <property type="entry name" value="Cyt_c-like_dom"/>
</dbReference>
<dbReference type="Gene3D" id="1.10.760.10">
    <property type="entry name" value="Cytochrome c-like domain"/>
    <property type="match status" value="2"/>
</dbReference>
<feature type="binding site" description="covalent" evidence="8">
    <location>
        <position position="144"/>
    </location>
    <ligand>
        <name>heme c</name>
        <dbReference type="ChEBI" id="CHEBI:61717"/>
        <label>2</label>
    </ligand>
</feature>
<dbReference type="GO" id="GO:0042597">
    <property type="term" value="C:periplasmic space"/>
    <property type="evidence" value="ECO:0007669"/>
    <property type="project" value="UniProtKB-SubCell"/>
</dbReference>
<name>A0A4Q7LTM1_9BURK</name>
<evidence type="ECO:0000256" key="5">
    <source>
        <dbReference type="ARBA" id="ARBA00022764"/>
    </source>
</evidence>
<evidence type="ECO:0000256" key="10">
    <source>
        <dbReference type="SAM" id="SignalP"/>
    </source>
</evidence>
<feature type="signal peptide" evidence="10">
    <location>
        <begin position="1"/>
        <end position="30"/>
    </location>
</feature>
<dbReference type="SUPFAM" id="SSF46626">
    <property type="entry name" value="Cytochrome c"/>
    <property type="match status" value="2"/>
</dbReference>
<feature type="binding site" description="axial binding residue" evidence="9">
    <location>
        <position position="51"/>
    </location>
    <ligand>
        <name>heme c</name>
        <dbReference type="ChEBI" id="CHEBI:61717"/>
        <label>1</label>
    </ligand>
    <ligandPart>
        <name>Fe</name>
        <dbReference type="ChEBI" id="CHEBI:18248"/>
    </ligandPart>
</feature>
<evidence type="ECO:0000256" key="8">
    <source>
        <dbReference type="PIRSR" id="PIRSR000005-1"/>
    </source>
</evidence>
<feature type="binding site" description="covalent" evidence="8">
    <location>
        <position position="50"/>
    </location>
    <ligand>
        <name>heme c</name>
        <dbReference type="ChEBI" id="CHEBI:61717"/>
        <label>1</label>
    </ligand>
</feature>
<dbReference type="PROSITE" id="PS51007">
    <property type="entry name" value="CYTC"/>
    <property type="match status" value="2"/>
</dbReference>
<evidence type="ECO:0000256" key="4">
    <source>
        <dbReference type="ARBA" id="ARBA00022723"/>
    </source>
</evidence>
<evidence type="ECO:0000256" key="9">
    <source>
        <dbReference type="PIRSR" id="PIRSR000005-2"/>
    </source>
</evidence>
<dbReference type="Pfam" id="PF00034">
    <property type="entry name" value="Cytochrom_C"/>
    <property type="match status" value="1"/>
</dbReference>
<dbReference type="PIRSF" id="PIRSF000005">
    <property type="entry name" value="Cytochrome_c4"/>
    <property type="match status" value="1"/>
</dbReference>
<protein>
    <submittedName>
        <fullName evidence="12">Cytochrome c553</fullName>
    </submittedName>
</protein>
<comment type="caution">
    <text evidence="12">The sequence shown here is derived from an EMBL/GenBank/DDBJ whole genome shotgun (WGS) entry which is preliminary data.</text>
</comment>
<keyword evidence="4 9" id="KW-0479">Metal-binding</keyword>
<dbReference type="GO" id="GO:0005506">
    <property type="term" value="F:iron ion binding"/>
    <property type="evidence" value="ECO:0007669"/>
    <property type="project" value="InterPro"/>
</dbReference>
<evidence type="ECO:0000256" key="1">
    <source>
        <dbReference type="ARBA" id="ARBA00004418"/>
    </source>
</evidence>
<keyword evidence="10" id="KW-0732">Signal</keyword>
<dbReference type="RefSeq" id="WP_130480537.1">
    <property type="nucleotide sequence ID" value="NZ_SGWV01000007.1"/>
</dbReference>
<dbReference type="EMBL" id="SGWV01000007">
    <property type="protein sequence ID" value="RZS58385.1"/>
    <property type="molecule type" value="Genomic_DNA"/>
</dbReference>
<evidence type="ECO:0000256" key="6">
    <source>
        <dbReference type="ARBA" id="ARBA00022982"/>
    </source>
</evidence>
<proteinExistence type="predicted"/>
<dbReference type="AlphaFoldDB" id="A0A4Q7LTM1"/>
<dbReference type="Proteomes" id="UP000293433">
    <property type="component" value="Unassembled WGS sequence"/>
</dbReference>
<dbReference type="InterPro" id="IPR036909">
    <property type="entry name" value="Cyt_c-like_dom_sf"/>
</dbReference>
<evidence type="ECO:0000259" key="11">
    <source>
        <dbReference type="PROSITE" id="PS51007"/>
    </source>
</evidence>
<keyword evidence="7 9" id="KW-0408">Iron</keyword>
<keyword evidence="5" id="KW-0574">Periplasm</keyword>
<keyword evidence="6" id="KW-0249">Electron transport</keyword>
<reference evidence="12 13" key="1">
    <citation type="submission" date="2019-02" db="EMBL/GenBank/DDBJ databases">
        <title>Genomic Encyclopedia of Type Strains, Phase IV (KMG-IV): sequencing the most valuable type-strain genomes for metagenomic binning, comparative biology and taxonomic classification.</title>
        <authorList>
            <person name="Goeker M."/>
        </authorList>
    </citation>
    <scope>NUCLEOTIDE SEQUENCE [LARGE SCALE GENOMIC DNA]</scope>
    <source>
        <strain evidence="12 13">DSM 10617</strain>
    </source>
</reference>
<feature type="binding site" description="axial binding residue" evidence="9">
    <location>
        <position position="191"/>
    </location>
    <ligand>
        <name>heme c</name>
        <dbReference type="ChEBI" id="CHEBI:61717"/>
        <label>2</label>
    </ligand>
    <ligandPart>
        <name>Fe</name>
        <dbReference type="ChEBI" id="CHEBI:18248"/>
    </ligandPart>
</feature>
<keyword evidence="2" id="KW-0813">Transport</keyword>
<evidence type="ECO:0000256" key="3">
    <source>
        <dbReference type="ARBA" id="ARBA00022617"/>
    </source>
</evidence>
<evidence type="ECO:0000313" key="13">
    <source>
        <dbReference type="Proteomes" id="UP000293433"/>
    </source>
</evidence>
<evidence type="ECO:0000256" key="2">
    <source>
        <dbReference type="ARBA" id="ARBA00022448"/>
    </source>
</evidence>
<gene>
    <name evidence="12" type="ORF">EV685_0677</name>
</gene>
<feature type="chain" id="PRO_5020967396" evidence="10">
    <location>
        <begin position="31"/>
        <end position="226"/>
    </location>
</feature>
<organism evidence="12 13">
    <name type="scientific">Sphaerotilus mobilis</name>
    <dbReference type="NCBI Taxonomy" id="47994"/>
    <lineage>
        <taxon>Bacteria</taxon>
        <taxon>Pseudomonadati</taxon>
        <taxon>Pseudomonadota</taxon>
        <taxon>Betaproteobacteria</taxon>
        <taxon>Burkholderiales</taxon>
        <taxon>Sphaerotilaceae</taxon>
        <taxon>Sphaerotilus</taxon>
    </lineage>
</organism>
<feature type="binding site" description="axial binding residue" evidence="9">
    <location>
        <position position="145"/>
    </location>
    <ligand>
        <name>heme c</name>
        <dbReference type="ChEBI" id="CHEBI:61717"/>
        <label>2</label>
    </ligand>
    <ligandPart>
        <name>Fe</name>
        <dbReference type="ChEBI" id="CHEBI:18248"/>
    </ligandPart>
</feature>
<dbReference type="OrthoDB" id="9796421at2"/>
<comment type="PTM">
    <text evidence="8">Binds 2 heme c groups covalently per subunit.</text>
</comment>
<dbReference type="InterPro" id="IPR050597">
    <property type="entry name" value="Cytochrome_c_Oxidase_Subunit"/>
</dbReference>